<dbReference type="Gene3D" id="3.80.10.10">
    <property type="entry name" value="Ribonuclease Inhibitor"/>
    <property type="match status" value="2"/>
</dbReference>
<evidence type="ECO:0000256" key="7">
    <source>
        <dbReference type="ARBA" id="ARBA00022614"/>
    </source>
</evidence>
<keyword evidence="9" id="KW-0812">Transmembrane</keyword>
<evidence type="ECO:0000256" key="15">
    <source>
        <dbReference type="ARBA" id="ARBA00022989"/>
    </source>
</evidence>
<dbReference type="PROSITE" id="PS00108">
    <property type="entry name" value="PROTEIN_KINASE_ST"/>
    <property type="match status" value="1"/>
</dbReference>
<dbReference type="Pfam" id="PF07714">
    <property type="entry name" value="PK_Tyr_Ser-Thr"/>
    <property type="match status" value="1"/>
</dbReference>
<dbReference type="InterPro" id="IPR051809">
    <property type="entry name" value="Plant_receptor-like_S/T_kinase"/>
</dbReference>
<evidence type="ECO:0000256" key="13">
    <source>
        <dbReference type="ARBA" id="ARBA00022777"/>
    </source>
</evidence>
<evidence type="ECO:0000256" key="11">
    <source>
        <dbReference type="ARBA" id="ARBA00022737"/>
    </source>
</evidence>
<dbReference type="SUPFAM" id="SSF52058">
    <property type="entry name" value="L domain-like"/>
    <property type="match status" value="1"/>
</dbReference>
<dbReference type="GO" id="GO:0005524">
    <property type="term" value="F:ATP binding"/>
    <property type="evidence" value="ECO:0007669"/>
    <property type="project" value="UniProtKB-KW"/>
</dbReference>
<dbReference type="GO" id="GO:0004674">
    <property type="term" value="F:protein serine/threonine kinase activity"/>
    <property type="evidence" value="ECO:0007669"/>
    <property type="project" value="UniProtKB-KW"/>
</dbReference>
<keyword evidence="16" id="KW-0472">Membrane</keyword>
<evidence type="ECO:0000256" key="16">
    <source>
        <dbReference type="ARBA" id="ARBA00023136"/>
    </source>
</evidence>
<evidence type="ECO:0000313" key="22">
    <source>
        <dbReference type="EMBL" id="SPD23283.1"/>
    </source>
</evidence>
<dbReference type="PROSITE" id="PS50011">
    <property type="entry name" value="PROTEIN_KINASE_DOM"/>
    <property type="match status" value="1"/>
</dbReference>
<keyword evidence="10" id="KW-0732">Signal</keyword>
<dbReference type="InterPro" id="IPR013210">
    <property type="entry name" value="LRR_N_plant-typ"/>
</dbReference>
<evidence type="ECO:0000256" key="17">
    <source>
        <dbReference type="ARBA" id="ARBA00023170"/>
    </source>
</evidence>
<keyword evidence="8" id="KW-0808">Transferase</keyword>
<sequence length="613" mass="68861">MRRIRLALLEFKAKITLDPFGVISSWNDSIHFCQWRGVTCGRRHQRVTMLDLQSLKLRQNSKQFIRLQQTPSPSFRFQPSDRRNPCNTNWQLVKACQPPSPSFQFQPLTGEILNAWQLVKAPNLLIFGNNLTGGIPPFFGNLSFLEHFDVLENNLGGIIPDSFGQLTKLSYFHVGGNRLSGTIPPSIFNLSSLEIFGVRNNQIQGRLPSNIASLGSCIKLEYLAMGRNLFQGIIPPSLESLRGLEILDLSDNNFSGQIPKFLEQFVFLQLLNLSRNHFEGEVPTNGVFKNTSATLIMANGILDQGRHTVAIKVLNLSRHGASKSFKAECEALRNIRHRNLVKVLTSCSGIDYQGHDFKALVMEFMGNGSLDEWLHPTPRINETLQEQRSLSLFQRLNIAIDVANALDYLHHHCQTPIVHCDIKPSNVLLDDEMIGHVGDFGLARFLFDATQDSSINQSSSIGIRGTIGYTPPEYGMGNEVSTYGDVYSYGILLLEMFTGKRPTDNLFQDNLHDFVKAALPERISDILDPFLLWEREEGETRMNDITRNERHNGSPNGKECLILILGIGVACSVEFPRERMNMGAVIIELHSIRQKLLGTNIHRQRLQGTGAQG</sequence>
<keyword evidence="4" id="KW-1003">Cell membrane</keyword>
<keyword evidence="18" id="KW-0325">Glycoprotein</keyword>
<keyword evidence="14" id="KW-0067">ATP-binding</keyword>
<dbReference type="AlphaFoldDB" id="A0A2N9IGW4"/>
<evidence type="ECO:0000256" key="10">
    <source>
        <dbReference type="ARBA" id="ARBA00022729"/>
    </source>
</evidence>
<keyword evidence="11" id="KW-0677">Repeat</keyword>
<dbReference type="EMBL" id="OIVN01005609">
    <property type="protein sequence ID" value="SPD23283.1"/>
    <property type="molecule type" value="Genomic_DNA"/>
</dbReference>
<dbReference type="FunFam" id="1.10.510.10:FF:000358">
    <property type="entry name" value="Putative leucine-rich repeat receptor-like serine/threonine-protein kinase"/>
    <property type="match status" value="1"/>
</dbReference>
<dbReference type="Pfam" id="PF00560">
    <property type="entry name" value="LRR_1"/>
    <property type="match status" value="3"/>
</dbReference>
<dbReference type="FunFam" id="3.80.10.10:FF:000041">
    <property type="entry name" value="LRR receptor-like serine/threonine-protein kinase ERECTA"/>
    <property type="match status" value="1"/>
</dbReference>
<comment type="subcellular location">
    <subcellularLocation>
        <location evidence="1">Cell membrane</location>
        <topology evidence="1">Single-pass membrane protein</topology>
    </subcellularLocation>
</comment>
<evidence type="ECO:0000256" key="20">
    <source>
        <dbReference type="ARBA" id="ARBA00048679"/>
    </source>
</evidence>
<keyword evidence="13" id="KW-0418">Kinase</keyword>
<dbReference type="GO" id="GO:0005886">
    <property type="term" value="C:plasma membrane"/>
    <property type="evidence" value="ECO:0007669"/>
    <property type="project" value="UniProtKB-SubCell"/>
</dbReference>
<dbReference type="Gene3D" id="3.30.200.20">
    <property type="entry name" value="Phosphorylase Kinase, domain 1"/>
    <property type="match status" value="1"/>
</dbReference>
<protein>
    <recommendedName>
        <fullName evidence="3">non-specific serine/threonine protein kinase</fullName>
        <ecNumber evidence="3">2.7.11.1</ecNumber>
    </recommendedName>
</protein>
<evidence type="ECO:0000256" key="1">
    <source>
        <dbReference type="ARBA" id="ARBA00004162"/>
    </source>
</evidence>
<dbReference type="InterPro" id="IPR008271">
    <property type="entry name" value="Ser/Thr_kinase_AS"/>
</dbReference>
<dbReference type="InterPro" id="IPR000719">
    <property type="entry name" value="Prot_kinase_dom"/>
</dbReference>
<evidence type="ECO:0000256" key="3">
    <source>
        <dbReference type="ARBA" id="ARBA00012513"/>
    </source>
</evidence>
<dbReference type="InterPro" id="IPR011009">
    <property type="entry name" value="Kinase-like_dom_sf"/>
</dbReference>
<gene>
    <name evidence="22" type="ORF">FSB_LOCUS51165</name>
</gene>
<proteinExistence type="inferred from homology"/>
<reference evidence="22" key="1">
    <citation type="submission" date="2018-02" db="EMBL/GenBank/DDBJ databases">
        <authorList>
            <person name="Cohen D.B."/>
            <person name="Kent A.D."/>
        </authorList>
    </citation>
    <scope>NUCLEOTIDE SEQUENCE</scope>
</reference>
<evidence type="ECO:0000256" key="14">
    <source>
        <dbReference type="ARBA" id="ARBA00022840"/>
    </source>
</evidence>
<dbReference type="SUPFAM" id="SSF56112">
    <property type="entry name" value="Protein kinase-like (PK-like)"/>
    <property type="match status" value="1"/>
</dbReference>
<dbReference type="InterPro" id="IPR001245">
    <property type="entry name" value="Ser-Thr/Tyr_kinase_cat_dom"/>
</dbReference>
<evidence type="ECO:0000259" key="21">
    <source>
        <dbReference type="PROSITE" id="PS50011"/>
    </source>
</evidence>
<comment type="catalytic activity">
    <reaction evidence="20">
        <text>L-seryl-[protein] + ATP = O-phospho-L-seryl-[protein] + ADP + H(+)</text>
        <dbReference type="Rhea" id="RHEA:17989"/>
        <dbReference type="Rhea" id="RHEA-COMP:9863"/>
        <dbReference type="Rhea" id="RHEA-COMP:11604"/>
        <dbReference type="ChEBI" id="CHEBI:15378"/>
        <dbReference type="ChEBI" id="CHEBI:29999"/>
        <dbReference type="ChEBI" id="CHEBI:30616"/>
        <dbReference type="ChEBI" id="CHEBI:83421"/>
        <dbReference type="ChEBI" id="CHEBI:456216"/>
        <dbReference type="EC" id="2.7.11.1"/>
    </reaction>
</comment>
<dbReference type="InterPro" id="IPR032675">
    <property type="entry name" value="LRR_dom_sf"/>
</dbReference>
<dbReference type="EC" id="2.7.11.1" evidence="3"/>
<evidence type="ECO:0000256" key="6">
    <source>
        <dbReference type="ARBA" id="ARBA00022553"/>
    </source>
</evidence>
<dbReference type="Gene3D" id="1.10.510.10">
    <property type="entry name" value="Transferase(Phosphotransferase) domain 1"/>
    <property type="match status" value="1"/>
</dbReference>
<keyword evidence="7" id="KW-0433">Leucine-rich repeat</keyword>
<feature type="domain" description="Protein kinase" evidence="21">
    <location>
        <begin position="273"/>
        <end position="593"/>
    </location>
</feature>
<evidence type="ECO:0000256" key="5">
    <source>
        <dbReference type="ARBA" id="ARBA00022527"/>
    </source>
</evidence>
<dbReference type="InterPro" id="IPR001611">
    <property type="entry name" value="Leu-rich_rpt"/>
</dbReference>
<dbReference type="Pfam" id="PF08263">
    <property type="entry name" value="LRRNT_2"/>
    <property type="match status" value="1"/>
</dbReference>
<evidence type="ECO:0000256" key="12">
    <source>
        <dbReference type="ARBA" id="ARBA00022741"/>
    </source>
</evidence>
<organism evidence="22">
    <name type="scientific">Fagus sylvatica</name>
    <name type="common">Beechnut</name>
    <dbReference type="NCBI Taxonomy" id="28930"/>
    <lineage>
        <taxon>Eukaryota</taxon>
        <taxon>Viridiplantae</taxon>
        <taxon>Streptophyta</taxon>
        <taxon>Embryophyta</taxon>
        <taxon>Tracheophyta</taxon>
        <taxon>Spermatophyta</taxon>
        <taxon>Magnoliopsida</taxon>
        <taxon>eudicotyledons</taxon>
        <taxon>Gunneridae</taxon>
        <taxon>Pentapetalae</taxon>
        <taxon>rosids</taxon>
        <taxon>fabids</taxon>
        <taxon>Fagales</taxon>
        <taxon>Fagaceae</taxon>
        <taxon>Fagus</taxon>
    </lineage>
</organism>
<keyword evidence="6" id="KW-0597">Phosphoprotein</keyword>
<dbReference type="PANTHER" id="PTHR27008">
    <property type="entry name" value="OS04G0122200 PROTEIN"/>
    <property type="match status" value="1"/>
</dbReference>
<keyword evidence="5" id="KW-0723">Serine/threonine-protein kinase</keyword>
<dbReference type="SMART" id="SM00220">
    <property type="entry name" value="S_TKc"/>
    <property type="match status" value="1"/>
</dbReference>
<evidence type="ECO:0000256" key="9">
    <source>
        <dbReference type="ARBA" id="ARBA00022692"/>
    </source>
</evidence>
<dbReference type="PANTHER" id="PTHR27008:SF577">
    <property type="entry name" value="PROTEIN KINASE DOMAIN-CONTAINING PROTEIN"/>
    <property type="match status" value="1"/>
</dbReference>
<comment type="similarity">
    <text evidence="2">Belongs to the protein kinase superfamily. Ser/Thr protein kinase family.</text>
</comment>
<accession>A0A2N9IGW4</accession>
<keyword evidence="12" id="KW-0547">Nucleotide-binding</keyword>
<name>A0A2N9IGW4_FAGSY</name>
<keyword evidence="15" id="KW-1133">Transmembrane helix</keyword>
<evidence type="ECO:0000256" key="8">
    <source>
        <dbReference type="ARBA" id="ARBA00022679"/>
    </source>
</evidence>
<evidence type="ECO:0000256" key="2">
    <source>
        <dbReference type="ARBA" id="ARBA00008684"/>
    </source>
</evidence>
<evidence type="ECO:0000256" key="4">
    <source>
        <dbReference type="ARBA" id="ARBA00022475"/>
    </source>
</evidence>
<evidence type="ECO:0000256" key="19">
    <source>
        <dbReference type="ARBA" id="ARBA00047899"/>
    </source>
</evidence>
<evidence type="ECO:0000256" key="18">
    <source>
        <dbReference type="ARBA" id="ARBA00023180"/>
    </source>
</evidence>
<comment type="catalytic activity">
    <reaction evidence="19">
        <text>L-threonyl-[protein] + ATP = O-phospho-L-threonyl-[protein] + ADP + H(+)</text>
        <dbReference type="Rhea" id="RHEA:46608"/>
        <dbReference type="Rhea" id="RHEA-COMP:11060"/>
        <dbReference type="Rhea" id="RHEA-COMP:11605"/>
        <dbReference type="ChEBI" id="CHEBI:15378"/>
        <dbReference type="ChEBI" id="CHEBI:30013"/>
        <dbReference type="ChEBI" id="CHEBI:30616"/>
        <dbReference type="ChEBI" id="CHEBI:61977"/>
        <dbReference type="ChEBI" id="CHEBI:456216"/>
        <dbReference type="EC" id="2.7.11.1"/>
    </reaction>
</comment>
<keyword evidence="17" id="KW-0675">Receptor</keyword>